<feature type="compositionally biased region" description="Low complexity" evidence="1">
    <location>
        <begin position="201"/>
        <end position="212"/>
    </location>
</feature>
<accession>A0A812JDZ6</accession>
<feature type="compositionally biased region" description="Basic and acidic residues" evidence="1">
    <location>
        <begin position="38"/>
        <end position="51"/>
    </location>
</feature>
<comment type="caution">
    <text evidence="2">The sequence shown here is derived from an EMBL/GenBank/DDBJ whole genome shotgun (WGS) entry which is preliminary data.</text>
</comment>
<organism evidence="2 3">
    <name type="scientific">Symbiodinium natans</name>
    <dbReference type="NCBI Taxonomy" id="878477"/>
    <lineage>
        <taxon>Eukaryota</taxon>
        <taxon>Sar</taxon>
        <taxon>Alveolata</taxon>
        <taxon>Dinophyceae</taxon>
        <taxon>Suessiales</taxon>
        <taxon>Symbiodiniaceae</taxon>
        <taxon>Symbiodinium</taxon>
    </lineage>
</organism>
<name>A0A812JDZ6_9DINO</name>
<sequence>MPESAKSKAYKIRMQLESNKTRRGHILGVKKRAELERQQELMKHQTAETDRSIQATRSDGQETRDLIASTEARLLDAIQKKDRKRAPKNKAMGDGEETAEGDHKNEAAKGKREKPKQTEEQKAEKLERQRMRKEDLEAKAAKKVADKETREAKKAAEKKRRAAKKAAVEELREKKAKKKAELDDVNAELKAAKGSNKKKCGAGAEGETTEAARQAASSSLFGRMSQLFGGQRGEANI</sequence>
<proteinExistence type="predicted"/>
<keyword evidence="3" id="KW-1185">Reference proteome</keyword>
<dbReference type="AlphaFoldDB" id="A0A812JDZ6"/>
<reference evidence="2" key="1">
    <citation type="submission" date="2021-02" db="EMBL/GenBank/DDBJ databases">
        <authorList>
            <person name="Dougan E. K."/>
            <person name="Rhodes N."/>
            <person name="Thang M."/>
            <person name="Chan C."/>
        </authorList>
    </citation>
    <scope>NUCLEOTIDE SEQUENCE</scope>
</reference>
<gene>
    <name evidence="2" type="ORF">SNAT2548_LOCUS6444</name>
</gene>
<dbReference type="EMBL" id="CAJNDS010000428">
    <property type="protein sequence ID" value="CAE7205135.1"/>
    <property type="molecule type" value="Genomic_DNA"/>
</dbReference>
<feature type="region of interest" description="Disordered" evidence="1">
    <location>
        <begin position="38"/>
        <end position="217"/>
    </location>
</feature>
<dbReference type="Proteomes" id="UP000604046">
    <property type="component" value="Unassembled WGS sequence"/>
</dbReference>
<protein>
    <submittedName>
        <fullName evidence="2">Uncharacterized protein</fullName>
    </submittedName>
</protein>
<feature type="compositionally biased region" description="Basic and acidic residues" evidence="1">
    <location>
        <begin position="100"/>
        <end position="155"/>
    </location>
</feature>
<dbReference type="OrthoDB" id="10466472at2759"/>
<evidence type="ECO:0000256" key="1">
    <source>
        <dbReference type="SAM" id="MobiDB-lite"/>
    </source>
</evidence>
<evidence type="ECO:0000313" key="2">
    <source>
        <dbReference type="EMBL" id="CAE7205135.1"/>
    </source>
</evidence>
<evidence type="ECO:0000313" key="3">
    <source>
        <dbReference type="Proteomes" id="UP000604046"/>
    </source>
</evidence>